<feature type="binding site" evidence="10">
    <location>
        <position position="230"/>
    </location>
    <ligand>
        <name>S-adenosyl-L-methionine</name>
        <dbReference type="ChEBI" id="CHEBI:59789"/>
    </ligand>
</feature>
<evidence type="ECO:0000256" key="4">
    <source>
        <dbReference type="ARBA" id="ARBA00022679"/>
    </source>
</evidence>
<comment type="function">
    <text evidence="10">Specifically methylates the N1 position of guanosine-37 in various cytoplasmic and mitochondrial tRNAs. Methylation is not dependent on the nature of the nucleoside 5' of the target nucleoside. This is the first step in the biosynthesis of wybutosine (yW), a modified base adjacent to the anticodon of tRNAs and required for accurate decoding.</text>
</comment>
<feature type="binding site" evidence="10">
    <location>
        <position position="346"/>
    </location>
    <ligand>
        <name>S-adenosyl-L-methionine</name>
        <dbReference type="ChEBI" id="CHEBI:59789"/>
    </ligand>
</feature>
<dbReference type="Pfam" id="PF02475">
    <property type="entry name" value="TRM5-TYW2_MTfase"/>
    <property type="match status" value="1"/>
</dbReference>
<proteinExistence type="inferred from homology"/>
<dbReference type="AlphaFoldDB" id="A0A6G1HWU4"/>
<dbReference type="PANTHER" id="PTHR23245">
    <property type="entry name" value="TRNA METHYLTRANSFERASE"/>
    <property type="match status" value="1"/>
</dbReference>
<dbReference type="InterPro" id="IPR056743">
    <property type="entry name" value="TRM5-TYW2-like_MTfase"/>
</dbReference>
<evidence type="ECO:0000256" key="1">
    <source>
        <dbReference type="ARBA" id="ARBA00009775"/>
    </source>
</evidence>
<evidence type="ECO:0000256" key="6">
    <source>
        <dbReference type="ARBA" id="ARBA00022694"/>
    </source>
</evidence>
<dbReference type="HAMAP" id="MF_03152">
    <property type="entry name" value="TRM5"/>
    <property type="match status" value="1"/>
</dbReference>
<dbReference type="InterPro" id="IPR030382">
    <property type="entry name" value="MeTrfase_TRM5/TYW2"/>
</dbReference>
<dbReference type="PANTHER" id="PTHR23245:SF36">
    <property type="entry name" value="TRNA (GUANINE(37)-N1)-METHYLTRANSFERASE"/>
    <property type="match status" value="1"/>
</dbReference>
<evidence type="ECO:0000256" key="5">
    <source>
        <dbReference type="ARBA" id="ARBA00022691"/>
    </source>
</evidence>
<evidence type="ECO:0000313" key="13">
    <source>
        <dbReference type="Proteomes" id="UP000799640"/>
    </source>
</evidence>
<dbReference type="InterPro" id="IPR056744">
    <property type="entry name" value="TRM5/TYW2-like_N"/>
</dbReference>
<keyword evidence="3 10" id="KW-0489">Methyltransferase</keyword>
<evidence type="ECO:0000256" key="9">
    <source>
        <dbReference type="ARBA" id="ARBA00047783"/>
    </source>
</evidence>
<reference evidence="12" key="1">
    <citation type="journal article" date="2020" name="Stud. Mycol.">
        <title>101 Dothideomycetes genomes: a test case for predicting lifestyles and emergence of pathogens.</title>
        <authorList>
            <person name="Haridas S."/>
            <person name="Albert R."/>
            <person name="Binder M."/>
            <person name="Bloem J."/>
            <person name="Labutti K."/>
            <person name="Salamov A."/>
            <person name="Andreopoulos B."/>
            <person name="Baker S."/>
            <person name="Barry K."/>
            <person name="Bills G."/>
            <person name="Bluhm B."/>
            <person name="Cannon C."/>
            <person name="Castanera R."/>
            <person name="Culley D."/>
            <person name="Daum C."/>
            <person name="Ezra D."/>
            <person name="Gonzalez J."/>
            <person name="Henrissat B."/>
            <person name="Kuo A."/>
            <person name="Liang C."/>
            <person name="Lipzen A."/>
            <person name="Lutzoni F."/>
            <person name="Magnuson J."/>
            <person name="Mondo S."/>
            <person name="Nolan M."/>
            <person name="Ohm R."/>
            <person name="Pangilinan J."/>
            <person name="Park H.-J."/>
            <person name="Ramirez L."/>
            <person name="Alfaro M."/>
            <person name="Sun H."/>
            <person name="Tritt A."/>
            <person name="Yoshinaga Y."/>
            <person name="Zwiers L.-H."/>
            <person name="Turgeon B."/>
            <person name="Goodwin S."/>
            <person name="Spatafora J."/>
            <person name="Crous P."/>
            <person name="Grigoriev I."/>
        </authorList>
    </citation>
    <scope>NUCLEOTIDE SEQUENCE</scope>
    <source>
        <strain evidence="12">CBS 262.69</strain>
    </source>
</reference>
<dbReference type="FunFam" id="3.30.300.110:FF:000001">
    <property type="entry name" value="tRNA (guanine(37)-N1)-methyltransferase"/>
    <property type="match status" value="1"/>
</dbReference>
<keyword evidence="5 10" id="KW-0949">S-adenosyl-L-methionine</keyword>
<sequence length="451" mass="51821">MAEKLLPPVNRAMRTLDRAFFKKTFAISAARIFNNKHIAQCRKDLERSHDALGMDRLMNVTQDPSLELAKEGRRCILLRPDIKANDSSTWGKTVTELVESQRVGVIPYDLELDYDYWSYRDIMSSILPLDEQKDLPTGFTVVGHVAHLNLREPFLPYKHLIGQVILDKGGNIRTVINKIDTVGEESEYRTFSYEVLAGPDDLNVEVKEQDCFFHFNYANVYWNSRLHTEHGRLVSTFKEGDVVCDVMAGVGPFAVPAGKRRVFVWANDLNPESYASLEANITRNKVDKFVRPYNRDGRMFIREAVAELYHSDHSVQLQTKVSRSKKERPQMKTYRQPKVFNHFVMNLPATAITFLPSFIGAYSLAQIPPSEPMPKIHVYCFDAKEDDNAAAFQHICDEISRQLEFKFKPGDEEKEGEVQIWDVRDVAPGKRMFCATFRLPFEVAHRPIPEL</sequence>
<comment type="subcellular location">
    <subcellularLocation>
        <location evidence="10">Mitochondrion matrix</location>
    </subcellularLocation>
    <subcellularLocation>
        <location evidence="10">Nucleus</location>
    </subcellularLocation>
    <subcellularLocation>
        <location evidence="10">Cytoplasm</location>
    </subcellularLocation>
    <text evidence="10">Predominantly in the mitochondria and in the nucleus.</text>
</comment>
<feature type="binding site" evidence="10">
    <location>
        <begin position="296"/>
        <end position="297"/>
    </location>
    <ligand>
        <name>S-adenosyl-L-methionine</name>
        <dbReference type="ChEBI" id="CHEBI:59789"/>
    </ligand>
</feature>
<dbReference type="Proteomes" id="UP000799640">
    <property type="component" value="Unassembled WGS sequence"/>
</dbReference>
<dbReference type="GO" id="GO:0070901">
    <property type="term" value="P:mitochondrial tRNA methylation"/>
    <property type="evidence" value="ECO:0007669"/>
    <property type="project" value="UniProtKB-ARBA"/>
</dbReference>
<dbReference type="InterPro" id="IPR029063">
    <property type="entry name" value="SAM-dependent_MTases_sf"/>
</dbReference>
<evidence type="ECO:0000256" key="8">
    <source>
        <dbReference type="ARBA" id="ARBA00023242"/>
    </source>
</evidence>
<protein>
    <recommendedName>
        <fullName evidence="10">tRNA (guanine(37)-N1)-methyltransferase</fullName>
        <ecNumber evidence="10">2.1.1.228</ecNumber>
    </recommendedName>
    <alternativeName>
        <fullName evidence="10">M1G-methyltransferase</fullName>
    </alternativeName>
    <alternativeName>
        <fullName evidence="10">tRNA [GM37] methyltransferase</fullName>
    </alternativeName>
    <alternativeName>
        <fullName evidence="10">tRNA methyltransferase 5</fullName>
    </alternativeName>
</protein>
<evidence type="ECO:0000259" key="11">
    <source>
        <dbReference type="PROSITE" id="PS51684"/>
    </source>
</evidence>
<keyword evidence="7 10" id="KW-0496">Mitochondrion</keyword>
<accession>A0A6G1HWU4</accession>
<evidence type="ECO:0000256" key="10">
    <source>
        <dbReference type="HAMAP-Rule" id="MF_03152"/>
    </source>
</evidence>
<dbReference type="GO" id="GO:0052906">
    <property type="term" value="F:tRNA (guanine(37)-N1)-methyltransferase activity"/>
    <property type="evidence" value="ECO:0007669"/>
    <property type="project" value="UniProtKB-UniRule"/>
</dbReference>
<dbReference type="GO" id="GO:0005759">
    <property type="term" value="C:mitochondrial matrix"/>
    <property type="evidence" value="ECO:0007669"/>
    <property type="project" value="UniProtKB-SubCell"/>
</dbReference>
<comment type="similarity">
    <text evidence="10">Belongs to the TRM5 / TYW2 family.</text>
</comment>
<organism evidence="12 13">
    <name type="scientific">Trichodelitschia bisporula</name>
    <dbReference type="NCBI Taxonomy" id="703511"/>
    <lineage>
        <taxon>Eukaryota</taxon>
        <taxon>Fungi</taxon>
        <taxon>Dikarya</taxon>
        <taxon>Ascomycota</taxon>
        <taxon>Pezizomycotina</taxon>
        <taxon>Dothideomycetes</taxon>
        <taxon>Dothideomycetes incertae sedis</taxon>
        <taxon>Phaeotrichales</taxon>
        <taxon>Phaeotrichaceae</taxon>
        <taxon>Trichodelitschia</taxon>
    </lineage>
</organism>
<keyword evidence="2 10" id="KW-0963">Cytoplasm</keyword>
<comment type="subunit">
    <text evidence="10">Monomer.</text>
</comment>
<gene>
    <name evidence="10" type="primary">TRM5</name>
    <name evidence="12" type="ORF">EJ06DRAFT_582318</name>
</gene>
<dbReference type="Pfam" id="PF25133">
    <property type="entry name" value="TYW2_N_2"/>
    <property type="match status" value="1"/>
</dbReference>
<dbReference type="EMBL" id="ML996695">
    <property type="protein sequence ID" value="KAF2400490.1"/>
    <property type="molecule type" value="Genomic_DNA"/>
</dbReference>
<comment type="catalytic activity">
    <reaction evidence="9 10">
        <text>guanosine(37) in tRNA + S-adenosyl-L-methionine = N(1)-methylguanosine(37) in tRNA + S-adenosyl-L-homocysteine + H(+)</text>
        <dbReference type="Rhea" id="RHEA:36899"/>
        <dbReference type="Rhea" id="RHEA-COMP:10145"/>
        <dbReference type="Rhea" id="RHEA-COMP:10147"/>
        <dbReference type="ChEBI" id="CHEBI:15378"/>
        <dbReference type="ChEBI" id="CHEBI:57856"/>
        <dbReference type="ChEBI" id="CHEBI:59789"/>
        <dbReference type="ChEBI" id="CHEBI:73542"/>
        <dbReference type="ChEBI" id="CHEBI:74269"/>
        <dbReference type="EC" id="2.1.1.228"/>
    </reaction>
</comment>
<dbReference type="InterPro" id="IPR025792">
    <property type="entry name" value="tRNA_Gua_MeTrfase_euk"/>
</dbReference>
<dbReference type="SUPFAM" id="SSF53335">
    <property type="entry name" value="S-adenosyl-L-methionine-dependent methyltransferases"/>
    <property type="match status" value="1"/>
</dbReference>
<dbReference type="Gene3D" id="3.40.50.150">
    <property type="entry name" value="Vaccinia Virus protein VP39"/>
    <property type="match status" value="1"/>
</dbReference>
<evidence type="ECO:0000256" key="3">
    <source>
        <dbReference type="ARBA" id="ARBA00022603"/>
    </source>
</evidence>
<feature type="binding site" evidence="10">
    <location>
        <begin position="268"/>
        <end position="269"/>
    </location>
    <ligand>
        <name>S-adenosyl-L-methionine</name>
        <dbReference type="ChEBI" id="CHEBI:59789"/>
    </ligand>
</feature>
<keyword evidence="8 10" id="KW-0539">Nucleus</keyword>
<evidence type="ECO:0000256" key="7">
    <source>
        <dbReference type="ARBA" id="ARBA00023128"/>
    </source>
</evidence>
<comment type="similarity">
    <text evidence="1">Belongs to the class I-like SAM-binding methyltransferase superfamily. TRM5/TYW2 family.</text>
</comment>
<dbReference type="OrthoDB" id="408788at2759"/>
<feature type="domain" description="SAM-dependent methyltransferase TRM5/TYW2-type" evidence="11">
    <location>
        <begin position="139"/>
        <end position="441"/>
    </location>
</feature>
<evidence type="ECO:0000256" key="2">
    <source>
        <dbReference type="ARBA" id="ARBA00022490"/>
    </source>
</evidence>
<dbReference type="EC" id="2.1.1.228" evidence="10"/>
<dbReference type="PROSITE" id="PS51684">
    <property type="entry name" value="SAM_MT_TRM5_TYW2"/>
    <property type="match status" value="1"/>
</dbReference>
<keyword evidence="4 10" id="KW-0808">Transferase</keyword>
<keyword evidence="6 10" id="KW-0819">tRNA processing</keyword>
<dbReference type="Gene3D" id="3.30.300.110">
    <property type="entry name" value="Met-10+ protein-like domains"/>
    <property type="match status" value="1"/>
</dbReference>
<name>A0A6G1HWU4_9PEZI</name>
<keyword evidence="13" id="KW-1185">Reference proteome</keyword>
<dbReference type="GO" id="GO:0005634">
    <property type="term" value="C:nucleus"/>
    <property type="evidence" value="ECO:0007669"/>
    <property type="project" value="UniProtKB-SubCell"/>
</dbReference>
<dbReference type="GO" id="GO:0002939">
    <property type="term" value="P:tRNA N1-guanine methylation"/>
    <property type="evidence" value="ECO:0007669"/>
    <property type="project" value="TreeGrafter"/>
</dbReference>
<evidence type="ECO:0000313" key="12">
    <source>
        <dbReference type="EMBL" id="KAF2400490.1"/>
    </source>
</evidence>